<dbReference type="InterPro" id="IPR041079">
    <property type="entry name" value="Neuraminidase-like"/>
</dbReference>
<evidence type="ECO:0000259" key="3">
    <source>
        <dbReference type="Pfam" id="PF20220"/>
    </source>
</evidence>
<organism evidence="4 5">
    <name type="scientific">Paracoccus mangrovi</name>
    <dbReference type="NCBI Taxonomy" id="1715645"/>
    <lineage>
        <taxon>Bacteria</taxon>
        <taxon>Pseudomonadati</taxon>
        <taxon>Pseudomonadota</taxon>
        <taxon>Alphaproteobacteria</taxon>
        <taxon>Rhodobacterales</taxon>
        <taxon>Paracoccaceae</taxon>
        <taxon>Paracoccus</taxon>
    </lineage>
</organism>
<dbReference type="Proteomes" id="UP001595721">
    <property type="component" value="Unassembled WGS sequence"/>
</dbReference>
<evidence type="ECO:0000313" key="5">
    <source>
        <dbReference type="Proteomes" id="UP001595721"/>
    </source>
</evidence>
<dbReference type="Pfam" id="PF18413">
    <property type="entry name" value="Neuraminidase"/>
    <property type="match status" value="1"/>
</dbReference>
<sequence length="2409" mass="254798">MNRVIHPLKPGSDGAGIADLQAALAALLARGAILPDAPDDSRALREAIAHEAGRYGDATAKAVSIAQHEAGLRATGAVDAETAARLNALLEQFGLADPGPAASQRVIAGQVLGDPRPRGLTVLAFLETAAGPLRLGTDQVDATGAYAITYMPPPATGKTLLLVLATATGERLSELRHPARGEGVQRIDLALPAISGRGVVTGRLGNPGRPTAEGIALRLFDVNPGDDLVELARAGTGTEGRYRIDYALAPLAQRGKALPDLLLCAYDGERRIAESPILFDAGDAVVIDLLLPGTGATGSETGTEAGTAEFALLVAALKRQRVGQLRDMGARDPARELAYLAGKTGWDARAVALAALADRFSGDQGENGQGLSPDLYYALFRAGLPADPAALYATAPATIDAAWRAAEAAGVIAPQDAAARKRNLAAFRDIAAPRALDLRAAEGVASLREVIARTLTTPEEQQSFARLREGHRNDSAGLWAAAEAEFGPERAAALRLDGQLTGFTLRDAGLIALLHETAAISDPSDLARLGYFAPKAWHKLLKTVPAGIDGATLAERRENAAQLLAAQVRLAYPTLSLARQVETGAIGVDTAPAVGAFLSRHHAEFVLGSQPVAQFAQRAGIALDPETGAQIERIQRVHQITRDDAAMGRMLARGFDSAASVARLTPAQFVTEMAAELGGDAAALATHAKASQIHATVLSLATAWIGAAQAPVIGGTRTFLSAGLSGMGAAAGPAGDVVAMPVLEGLLGAMDYCGCDHCRSVLGPAAYLVDLLDFLDSPAPADGPNPLAVLLERRPDLAEIGLTCENTNTVLPHIDLVNEILGHFVAHNLSMAGFAGHDVQPDDRSEDLLAAPRHVDAAARARLAEAVYPPPLPWSAPLEALRAHFRAFDTELWRLIEALRPDDTPASWRAVLHERAGFSPAEIGLLTDGAIPLADLAGLDGATEDAAREQLSGAKAFARRAGISYEQLAELLTTRFVNPEAGLMARLSRLCLPFATLRAVKAGTVTAAELRDLLPAGLDPAAYGGDIHAWISDDAIQARIMSLIVLADEGDGQDPCSFDDVHLRRADPDPQQNRLRALDYRRMLHFLRLWRRLGWDMARLDAAIAALMPAVARNDADPAAEAAALDAAMAVLLERLGVVLLVMDRLNIRPGHDLDMLLGCWADLGTAGADAPYARLFLNPAVLALTPAFADDGFGALPGQPATPLLDAAEALRAAFGLSGDEFALLAGHLGYGATTPLTLGNISRLARHIWLSRQLRISLREFLELMAMTGIDPFAPPDPGAMAPPACLRFIDLIARARAAGIKPADLLRIFAGLDLSGRADPSEDGLTTLAHDLRAAMAAGDAALPAAALPDAAEPGPETLRAGMALAYGADAAEPFLGLLQGTLLATVSYDHDSPELAPAIVAAGGGRLVYDDLEKTLGYGGLMSQARADQLKALAGAPAAFGPAIDALRARGIAMAAPLFAAYPELAALHDGFIASTAPDAERYRALIDAMLASLIARQRARLAVQTAAAALSLPADLAATLLQAADVLHAEGVPDAAAVADLTGIAAGGLRLALHAGGDPGAAPDLIEARSGMGGGDLPLPGTGMAAIWSGWIDAPASGTYALSVQAGAGGTVTLVIDGADIPMTPEAGGRFVNAVPVTLSSARPVPITLTVTGLARRAVLRWSAQGMGWQVVPDRHLYPADAMAALAATARRVTVLGALAAMLKLGAGEMAWLARLPELRIAGAGWFNALPGAARAHAAPSPDLAACLDTVAGYVLLRRAIAADDAGLCRVLMAPMATLPDGQPALETLTGWSAASVDAALGRLGLGRADLARPRDFARLARVMAPVTDLRIPAQALFAAATTSPGPAEVAALQSALRARHSAAEWRELLKPVNDGLRRQERDALVAHILHRFQASPATRHIDTPNRLFEFFLIDVAMQPCFETSRIRAALSSVQLFVDRALMNLEPRVPPPMIRPERWEWMRRYRVWEANRKVFLWPENWLEPELRDDQSPAFREVMGSLLQSDITEDAAAQALGTYLMQLDEVAKLEPCGMFVAEGQPGLADDVVHVVARSPGAGRRYFHRSRQGGTWAPWYPVKLDIQDGPVIPCVWRDRLFLFWLTIRIDPLIDPAAMDAGSTMTSKIGETDMGNLRGDMKAFAGKATQVRVSAILNWAEKRGDDWLPPRTSDPERPTVLGTFAASGASAFDRASLRLRPYLASDHLNINIFGAGAGGFTLYTTHGAPLRREDMQFAEAMETYLILTTRSLTTTADTLSATYSSTLTSNTETRRIIALAPRTRLFEAVNHVSERWRAPFIIEDSRHVFYVRSEARPVTMSETVWVEAPPDKLVVIAHDFGIIHQYHEMPETVPPDPIGPIATPGAGASRYEIGRFVTTGARIRTALSDDRILNFDGVEIGLEGPVSIRQR</sequence>
<reference evidence="5" key="1">
    <citation type="journal article" date="2019" name="Int. J. Syst. Evol. Microbiol.">
        <title>The Global Catalogue of Microorganisms (GCM) 10K type strain sequencing project: providing services to taxonomists for standard genome sequencing and annotation.</title>
        <authorList>
            <consortium name="The Broad Institute Genomics Platform"/>
            <consortium name="The Broad Institute Genome Sequencing Center for Infectious Disease"/>
            <person name="Wu L."/>
            <person name="Ma J."/>
        </authorList>
    </citation>
    <scope>NUCLEOTIDE SEQUENCE [LARGE SCALE GENOMIC DNA]</scope>
    <source>
        <strain evidence="5">KCTC 42899</strain>
    </source>
</reference>
<dbReference type="Gene3D" id="1.10.101.10">
    <property type="entry name" value="PGBD-like superfamily/PGBD"/>
    <property type="match status" value="1"/>
</dbReference>
<evidence type="ECO:0000259" key="2">
    <source>
        <dbReference type="Pfam" id="PF18413"/>
    </source>
</evidence>
<feature type="domain" description="ABC toxin N-terminal" evidence="3">
    <location>
        <begin position="1880"/>
        <end position="2002"/>
    </location>
</feature>
<evidence type="ECO:0000259" key="1">
    <source>
        <dbReference type="Pfam" id="PF01471"/>
    </source>
</evidence>
<accession>A0ABV7R627</accession>
<dbReference type="Pfam" id="PF01471">
    <property type="entry name" value="PG_binding_1"/>
    <property type="match status" value="1"/>
</dbReference>
<dbReference type="InterPro" id="IPR046839">
    <property type="entry name" value="ABC_toxin_N"/>
</dbReference>
<dbReference type="RefSeq" id="WP_377745719.1">
    <property type="nucleotide sequence ID" value="NZ_JBHRXJ010000013.1"/>
</dbReference>
<dbReference type="InterPro" id="IPR036365">
    <property type="entry name" value="PGBD-like_sf"/>
</dbReference>
<feature type="domain" description="Peptidoglycan binding-like" evidence="1">
    <location>
        <begin position="16"/>
        <end position="86"/>
    </location>
</feature>
<dbReference type="EMBL" id="JBHRXJ010000013">
    <property type="protein sequence ID" value="MFC3529684.1"/>
    <property type="molecule type" value="Genomic_DNA"/>
</dbReference>
<dbReference type="SUPFAM" id="SSF47090">
    <property type="entry name" value="PGBD-like"/>
    <property type="match status" value="1"/>
</dbReference>
<comment type="caution">
    <text evidence="4">The sequence shown here is derived from an EMBL/GenBank/DDBJ whole genome shotgun (WGS) entry which is preliminary data.</text>
</comment>
<dbReference type="Pfam" id="PF20220">
    <property type="entry name" value="ABC_toxin_N"/>
    <property type="match status" value="1"/>
</dbReference>
<dbReference type="InterPro" id="IPR002477">
    <property type="entry name" value="Peptidoglycan-bd-like"/>
</dbReference>
<proteinExistence type="predicted"/>
<protein>
    <submittedName>
        <fullName evidence="4">Neuraminidase-like domain-containing protein</fullName>
    </submittedName>
</protein>
<keyword evidence="5" id="KW-1185">Reference proteome</keyword>
<gene>
    <name evidence="4" type="ORF">ACFOMH_16010</name>
</gene>
<dbReference type="InterPro" id="IPR036366">
    <property type="entry name" value="PGBDSf"/>
</dbReference>
<evidence type="ECO:0000313" key="4">
    <source>
        <dbReference type="EMBL" id="MFC3529684.1"/>
    </source>
</evidence>
<feature type="domain" description="Neuraminidase-like" evidence="2">
    <location>
        <begin position="2033"/>
        <end position="2208"/>
    </location>
</feature>
<name>A0ABV7R627_9RHOB</name>